<evidence type="ECO:0000256" key="6">
    <source>
        <dbReference type="ARBA" id="ARBA00023136"/>
    </source>
</evidence>
<feature type="transmembrane region" description="Helical" evidence="8">
    <location>
        <begin position="445"/>
        <end position="465"/>
    </location>
</feature>
<evidence type="ECO:0000313" key="10">
    <source>
        <dbReference type="EMBL" id="PJZ73528.1"/>
    </source>
</evidence>
<dbReference type="PANTHER" id="PTHR13285">
    <property type="entry name" value="ACYLTRANSFERASE"/>
    <property type="match status" value="1"/>
</dbReference>
<reference evidence="11 12" key="1">
    <citation type="submission" date="2017-07" db="EMBL/GenBank/DDBJ databases">
        <title>Leptospira spp. isolated from tropical soils.</title>
        <authorList>
            <person name="Thibeaux R."/>
            <person name="Iraola G."/>
            <person name="Ferres I."/>
            <person name="Bierque E."/>
            <person name="Girault D."/>
            <person name="Soupe-Gilbert M.-E."/>
            <person name="Picardeau M."/>
            <person name="Goarant C."/>
        </authorList>
    </citation>
    <scope>NUCLEOTIDE SEQUENCE [LARGE SCALE GENOMIC DNA]</scope>
    <source>
        <strain evidence="10 12">FH1-B-B1</strain>
        <strain evidence="9 11">FH1-B-C1</strain>
    </source>
</reference>
<evidence type="ECO:0000313" key="12">
    <source>
        <dbReference type="Proteomes" id="UP000231990"/>
    </source>
</evidence>
<feature type="transmembrane region" description="Helical" evidence="8">
    <location>
        <begin position="115"/>
        <end position="136"/>
    </location>
</feature>
<dbReference type="PIRSF" id="PIRSF016636">
    <property type="entry name" value="AlgI_DltB"/>
    <property type="match status" value="1"/>
</dbReference>
<comment type="similarity">
    <text evidence="2 7">Belongs to the membrane-bound acyltransferase family.</text>
</comment>
<comment type="caution">
    <text evidence="10">The sequence shown here is derived from an EMBL/GenBank/DDBJ whole genome shotgun (WGS) entry which is preliminary data.</text>
</comment>
<dbReference type="AlphaFoldDB" id="A0A2M9ZN68"/>
<evidence type="ECO:0000256" key="2">
    <source>
        <dbReference type="ARBA" id="ARBA00010323"/>
    </source>
</evidence>
<accession>A0A2M9ZN68</accession>
<keyword evidence="3 7" id="KW-1003">Cell membrane</keyword>
<organism evidence="10 12">
    <name type="scientific">Leptospira perolatii</name>
    <dbReference type="NCBI Taxonomy" id="2023191"/>
    <lineage>
        <taxon>Bacteria</taxon>
        <taxon>Pseudomonadati</taxon>
        <taxon>Spirochaetota</taxon>
        <taxon>Spirochaetia</taxon>
        <taxon>Leptospirales</taxon>
        <taxon>Leptospiraceae</taxon>
        <taxon>Leptospira</taxon>
    </lineage>
</organism>
<dbReference type="Pfam" id="PF03062">
    <property type="entry name" value="MBOAT"/>
    <property type="match status" value="1"/>
</dbReference>
<dbReference type="Proteomes" id="UP000231962">
    <property type="component" value="Unassembled WGS sequence"/>
</dbReference>
<dbReference type="PIRSF" id="PIRSF500217">
    <property type="entry name" value="AlgI"/>
    <property type="match status" value="1"/>
</dbReference>
<dbReference type="PANTHER" id="PTHR13285:SF18">
    <property type="entry name" value="PROTEIN-CYSTEINE N-PALMITOYLTRANSFERASE RASP"/>
    <property type="match status" value="1"/>
</dbReference>
<evidence type="ECO:0000256" key="5">
    <source>
        <dbReference type="ARBA" id="ARBA00022989"/>
    </source>
</evidence>
<dbReference type="Proteomes" id="UP000231990">
    <property type="component" value="Unassembled WGS sequence"/>
</dbReference>
<dbReference type="RefSeq" id="WP_100714860.1">
    <property type="nucleotide sequence ID" value="NZ_NPDY01000017.1"/>
</dbReference>
<keyword evidence="11" id="KW-1185">Reference proteome</keyword>
<name>A0A2M9ZN68_9LEPT</name>
<keyword evidence="7 10" id="KW-0808">Transferase</keyword>
<feature type="transmembrane region" description="Helical" evidence="8">
    <location>
        <begin position="42"/>
        <end position="62"/>
    </location>
</feature>
<evidence type="ECO:0000256" key="4">
    <source>
        <dbReference type="ARBA" id="ARBA00022692"/>
    </source>
</evidence>
<evidence type="ECO:0000256" key="7">
    <source>
        <dbReference type="PIRNR" id="PIRNR016636"/>
    </source>
</evidence>
<evidence type="ECO:0000256" key="3">
    <source>
        <dbReference type="ARBA" id="ARBA00022475"/>
    </source>
</evidence>
<evidence type="ECO:0000313" key="9">
    <source>
        <dbReference type="EMBL" id="PJZ68692.1"/>
    </source>
</evidence>
<evidence type="ECO:0000313" key="11">
    <source>
        <dbReference type="Proteomes" id="UP000231962"/>
    </source>
</evidence>
<sequence length="475" mass="54542">MLFHSLTFVLFFLFVFLVYVRLGVKAQNFLLLFAGLAFYASWGWVATAILCASVVANYFGGLWIHRVSESRRNLFTGFLIVANIVLLGAFKYTGFGAEIWNDIVGVFDPEQKVSIPKILLPLGISFYTFHNISYIIEVRYEKVLATENFIEFAVYDLFFPLLLLGPIERPNALLPQIAKPRRIDAATVWEGGCLFCWGIFKKVFVGDNLQFFIEKSLQPGMILPDGIAWWIGISLGIQLYADFSGYSDAARGLARMMGFRLTLNFDFPYIAPNPSEFWKRWHISLSTWLRDYIYIPLGGNRIGLLRQISNLMIVWILGGLWHGATYGYLTWGLYCGIQVVCFVLLQKAFSKLDVSIPRFIYIILQYLGAFLTWELFSFGLILFRFNSPFELGHLIENASKGFYFSIPFLLKFFFFVSPLFLMDILQLAAGGQDSFFIKWRSLPKFASYSPLVLGLVFLFFLAGIFEKKVFVYFQF</sequence>
<keyword evidence="6 7" id="KW-0472">Membrane</keyword>
<feature type="transmembrane region" description="Helical" evidence="8">
    <location>
        <begin position="74"/>
        <end position="95"/>
    </location>
</feature>
<dbReference type="InterPro" id="IPR024194">
    <property type="entry name" value="Ac/AlaTfrase_AlgI/DltB"/>
</dbReference>
<comment type="subcellular location">
    <subcellularLocation>
        <location evidence="1">Cell membrane</location>
        <topology evidence="1">Multi-pass membrane protein</topology>
    </subcellularLocation>
</comment>
<dbReference type="InterPro" id="IPR004299">
    <property type="entry name" value="MBOAT_fam"/>
</dbReference>
<evidence type="ECO:0000256" key="1">
    <source>
        <dbReference type="ARBA" id="ARBA00004651"/>
    </source>
</evidence>
<keyword evidence="7 10" id="KW-0012">Acyltransferase</keyword>
<keyword evidence="4 8" id="KW-0812">Transmembrane</keyword>
<proteinExistence type="inferred from homology"/>
<gene>
    <name evidence="9" type="ORF">CH360_14950</name>
    <name evidence="10" type="ORF">CH373_08455</name>
</gene>
<dbReference type="OrthoDB" id="314962at2"/>
<dbReference type="EMBL" id="NPDY01000017">
    <property type="protein sequence ID" value="PJZ68692.1"/>
    <property type="molecule type" value="Genomic_DNA"/>
</dbReference>
<feature type="transmembrane region" description="Helical" evidence="8">
    <location>
        <begin position="304"/>
        <end position="322"/>
    </location>
</feature>
<dbReference type="GO" id="GO:0005886">
    <property type="term" value="C:plasma membrane"/>
    <property type="evidence" value="ECO:0007669"/>
    <property type="project" value="UniProtKB-SubCell"/>
</dbReference>
<dbReference type="GO" id="GO:0042121">
    <property type="term" value="P:alginic acid biosynthetic process"/>
    <property type="evidence" value="ECO:0007669"/>
    <property type="project" value="InterPro"/>
</dbReference>
<protein>
    <submittedName>
        <fullName evidence="10">Acyltransferase</fullName>
    </submittedName>
</protein>
<dbReference type="InterPro" id="IPR028362">
    <property type="entry name" value="AlgI"/>
</dbReference>
<feature type="transmembrane region" description="Helical" evidence="8">
    <location>
        <begin position="359"/>
        <end position="382"/>
    </location>
</feature>
<dbReference type="GO" id="GO:0016746">
    <property type="term" value="F:acyltransferase activity"/>
    <property type="evidence" value="ECO:0007669"/>
    <property type="project" value="UniProtKB-KW"/>
</dbReference>
<dbReference type="EMBL" id="NPDZ01000004">
    <property type="protein sequence ID" value="PJZ73528.1"/>
    <property type="molecule type" value="Genomic_DNA"/>
</dbReference>
<feature type="transmembrane region" description="Helical" evidence="8">
    <location>
        <begin position="402"/>
        <end position="425"/>
    </location>
</feature>
<keyword evidence="5 8" id="KW-1133">Transmembrane helix</keyword>
<dbReference type="InterPro" id="IPR051085">
    <property type="entry name" value="MB_O-acyltransferase"/>
</dbReference>
<evidence type="ECO:0000256" key="8">
    <source>
        <dbReference type="SAM" id="Phobius"/>
    </source>
</evidence>